<evidence type="ECO:0000313" key="3">
    <source>
        <dbReference type="Proteomes" id="UP000316213"/>
    </source>
</evidence>
<sequence>MANRTWHHIFGSGIVATPSDFGLAGASPTHPELLDWLADQFIASDYSVKDMIRMMVMSRGFRQSAAPNEVGLAKDSSAQLLWRFPPRRVEAEVIRDNVLLASGHLDTSIGGSSYRIHDVKQRYAQWEVVDNFSKPTWRRMLYQERMRRVSTSNANDFVSTL</sequence>
<name>A0A5C5ZWT7_9BACT</name>
<evidence type="ECO:0000259" key="1">
    <source>
        <dbReference type="Pfam" id="PF07587"/>
    </source>
</evidence>
<proteinExistence type="predicted"/>
<dbReference type="AlphaFoldDB" id="A0A5C5ZWT7"/>
<comment type="caution">
    <text evidence="2">The sequence shown here is derived from an EMBL/GenBank/DDBJ whole genome shotgun (WGS) entry which is preliminary data.</text>
</comment>
<dbReference type="PANTHER" id="PTHR35889:SF3">
    <property type="entry name" value="F-BOX DOMAIN-CONTAINING PROTEIN"/>
    <property type="match status" value="1"/>
</dbReference>
<dbReference type="Pfam" id="PF07587">
    <property type="entry name" value="PSD1"/>
    <property type="match status" value="1"/>
</dbReference>
<evidence type="ECO:0000313" key="2">
    <source>
        <dbReference type="EMBL" id="TWT91699.1"/>
    </source>
</evidence>
<accession>A0A5C5ZWT7</accession>
<gene>
    <name evidence="2" type="ORF">Pla100_51410</name>
</gene>
<protein>
    <recommendedName>
        <fullName evidence="1">DUF1553 domain-containing protein</fullName>
    </recommendedName>
</protein>
<organism evidence="2 3">
    <name type="scientific">Neorhodopirellula pilleata</name>
    <dbReference type="NCBI Taxonomy" id="2714738"/>
    <lineage>
        <taxon>Bacteria</taxon>
        <taxon>Pseudomonadati</taxon>
        <taxon>Planctomycetota</taxon>
        <taxon>Planctomycetia</taxon>
        <taxon>Pirellulales</taxon>
        <taxon>Pirellulaceae</taxon>
        <taxon>Neorhodopirellula</taxon>
    </lineage>
</organism>
<dbReference type="InterPro" id="IPR022655">
    <property type="entry name" value="DUF1553"/>
</dbReference>
<feature type="domain" description="DUF1553" evidence="1">
    <location>
        <begin position="1"/>
        <end position="152"/>
    </location>
</feature>
<dbReference type="PANTHER" id="PTHR35889">
    <property type="entry name" value="CYCLOINULO-OLIGOSACCHARIDE FRUCTANOTRANSFERASE-RELATED"/>
    <property type="match status" value="1"/>
</dbReference>
<dbReference type="EMBL" id="SJPM01000014">
    <property type="protein sequence ID" value="TWT91699.1"/>
    <property type="molecule type" value="Genomic_DNA"/>
</dbReference>
<dbReference type="OrthoDB" id="127107at2"/>
<dbReference type="Proteomes" id="UP000316213">
    <property type="component" value="Unassembled WGS sequence"/>
</dbReference>
<keyword evidence="3" id="KW-1185">Reference proteome</keyword>
<reference evidence="2 3" key="1">
    <citation type="submission" date="2019-02" db="EMBL/GenBank/DDBJ databases">
        <title>Deep-cultivation of Planctomycetes and their phenomic and genomic characterization uncovers novel biology.</title>
        <authorList>
            <person name="Wiegand S."/>
            <person name="Jogler M."/>
            <person name="Boedeker C."/>
            <person name="Pinto D."/>
            <person name="Vollmers J."/>
            <person name="Rivas-Marin E."/>
            <person name="Kohn T."/>
            <person name="Peeters S.H."/>
            <person name="Heuer A."/>
            <person name="Rast P."/>
            <person name="Oberbeckmann S."/>
            <person name="Bunk B."/>
            <person name="Jeske O."/>
            <person name="Meyerdierks A."/>
            <person name="Storesund J.E."/>
            <person name="Kallscheuer N."/>
            <person name="Luecker S."/>
            <person name="Lage O.M."/>
            <person name="Pohl T."/>
            <person name="Merkel B.J."/>
            <person name="Hornburger P."/>
            <person name="Mueller R.-W."/>
            <person name="Bruemmer F."/>
            <person name="Labrenz M."/>
            <person name="Spormann A.M."/>
            <person name="Op Den Camp H."/>
            <person name="Overmann J."/>
            <person name="Amann R."/>
            <person name="Jetten M.S.M."/>
            <person name="Mascher T."/>
            <person name="Medema M.H."/>
            <person name="Devos D.P."/>
            <person name="Kaster A.-K."/>
            <person name="Ovreas L."/>
            <person name="Rohde M."/>
            <person name="Galperin M.Y."/>
            <person name="Jogler C."/>
        </authorList>
    </citation>
    <scope>NUCLEOTIDE SEQUENCE [LARGE SCALE GENOMIC DNA]</scope>
    <source>
        <strain evidence="2 3">Pla100</strain>
    </source>
</reference>